<accession>A0A6J0B899</accession>
<dbReference type="Pfam" id="PF25298">
    <property type="entry name" value="Baculo_FP_2nd"/>
    <property type="match status" value="1"/>
</dbReference>
<dbReference type="AlphaFoldDB" id="A0A6J0B899"/>
<feature type="domain" description="FP protein C-terminal" evidence="1">
    <location>
        <begin position="264"/>
        <end position="313"/>
    </location>
</feature>
<dbReference type="RefSeq" id="XP_015511214.1">
    <property type="nucleotide sequence ID" value="XM_015655728.1"/>
</dbReference>
<keyword evidence="2" id="KW-1185">Reference proteome</keyword>
<name>A0A6J0B899_NEOLC</name>
<evidence type="ECO:0000313" key="3">
    <source>
        <dbReference type="RefSeq" id="XP_015511214.1"/>
    </source>
</evidence>
<dbReference type="GeneID" id="107217996"/>
<reference evidence="3" key="1">
    <citation type="submission" date="2025-08" db="UniProtKB">
        <authorList>
            <consortium name="RefSeq"/>
        </authorList>
    </citation>
    <scope>IDENTIFICATION</scope>
    <source>
        <tissue evidence="3">Thorax and Abdomen</tissue>
    </source>
</reference>
<dbReference type="OrthoDB" id="7700695at2759"/>
<protein>
    <submittedName>
        <fullName evidence="3">Uncharacterized protein LOC107217996</fullName>
    </submittedName>
</protein>
<evidence type="ECO:0000313" key="2">
    <source>
        <dbReference type="Proteomes" id="UP000829291"/>
    </source>
</evidence>
<dbReference type="KEGG" id="nlo:107217996"/>
<dbReference type="InterPro" id="IPR057251">
    <property type="entry name" value="FP_C"/>
</dbReference>
<gene>
    <name evidence="3" type="primary">LOC107217996</name>
</gene>
<evidence type="ECO:0000259" key="1">
    <source>
        <dbReference type="Pfam" id="PF25298"/>
    </source>
</evidence>
<organism evidence="3">
    <name type="scientific">Neodiprion lecontei</name>
    <name type="common">Redheaded pine sawfly</name>
    <dbReference type="NCBI Taxonomy" id="441921"/>
    <lineage>
        <taxon>Eukaryota</taxon>
        <taxon>Metazoa</taxon>
        <taxon>Ecdysozoa</taxon>
        <taxon>Arthropoda</taxon>
        <taxon>Hexapoda</taxon>
        <taxon>Insecta</taxon>
        <taxon>Pterygota</taxon>
        <taxon>Neoptera</taxon>
        <taxon>Endopterygota</taxon>
        <taxon>Hymenoptera</taxon>
        <taxon>Tenthredinoidea</taxon>
        <taxon>Diprionidae</taxon>
        <taxon>Diprioninae</taxon>
        <taxon>Neodiprion</taxon>
    </lineage>
</organism>
<dbReference type="Proteomes" id="UP000829291">
    <property type="component" value="Chromosome 2"/>
</dbReference>
<sequence length="314" mass="34802">MSRCSDCNKTTRGLNTVDCMGDCGAIIHAECATNRLGYDPDGANSLDSVYCEPCVMQRSTTIPRSPIKSHTSIDPPTHKEVVEQNIAELRADVSVFSSSYETLNNRIGTLELNSEATKVDIQTIREENSALKSQVNLLSNRLTNNDSNNTSAEITISGLPIDITDTPNTIVDRILKALGIPGLTSDVLEIRQIPSKQPLADGERPHTSTTTQASLGTLIVSLKSSRVRDFIIQKRREKKELSINEVFALNRKGNIFINEFLPSATYNLLRRTKSKAEELGYKFVWLKAGNIYVRRSEKTEIIQINAESDLDSLT</sequence>
<proteinExistence type="predicted"/>
<dbReference type="InParanoid" id="A0A6J0B899"/>